<dbReference type="Gene3D" id="1.10.287.110">
    <property type="entry name" value="DnaJ domain"/>
    <property type="match status" value="1"/>
</dbReference>
<dbReference type="PRINTS" id="PR00625">
    <property type="entry name" value="JDOMAIN"/>
</dbReference>
<dbReference type="GO" id="GO:0009408">
    <property type="term" value="P:response to heat"/>
    <property type="evidence" value="ECO:0007669"/>
    <property type="project" value="InterPro"/>
</dbReference>
<dbReference type="Pfam" id="PF01556">
    <property type="entry name" value="DnaJ_C"/>
    <property type="match status" value="1"/>
</dbReference>
<dbReference type="Gene3D" id="2.10.230.10">
    <property type="entry name" value="Heat shock protein DnaJ, cysteine-rich domain"/>
    <property type="match status" value="1"/>
</dbReference>
<dbReference type="InterPro" id="IPR001623">
    <property type="entry name" value="DnaJ_domain"/>
</dbReference>
<protein>
    <recommendedName>
        <fullName evidence="12">J domain-containing protein</fullName>
    </recommendedName>
</protein>
<dbReference type="NCBIfam" id="TIGR02349">
    <property type="entry name" value="DnaJ_bact"/>
    <property type="match status" value="1"/>
</dbReference>
<dbReference type="GO" id="GO:0042026">
    <property type="term" value="P:protein refolding"/>
    <property type="evidence" value="ECO:0007669"/>
    <property type="project" value="TreeGrafter"/>
</dbReference>
<dbReference type="PANTHER" id="PTHR43096:SF48">
    <property type="entry name" value="CHAPERONE PROTEIN DNAJ"/>
    <property type="match status" value="1"/>
</dbReference>
<dbReference type="Gene3D" id="2.60.260.20">
    <property type="entry name" value="Urease metallochaperone UreE, N-terminal domain"/>
    <property type="match status" value="2"/>
</dbReference>
<dbReference type="Pfam" id="PF00226">
    <property type="entry name" value="DnaJ"/>
    <property type="match status" value="1"/>
</dbReference>
<evidence type="ECO:0000256" key="1">
    <source>
        <dbReference type="ARBA" id="ARBA00022490"/>
    </source>
</evidence>
<evidence type="ECO:0000259" key="10">
    <source>
        <dbReference type="PROSITE" id="PS51188"/>
    </source>
</evidence>
<evidence type="ECO:0000256" key="5">
    <source>
        <dbReference type="ARBA" id="ARBA00022771"/>
    </source>
</evidence>
<dbReference type="GO" id="GO:0005737">
    <property type="term" value="C:cytoplasm"/>
    <property type="evidence" value="ECO:0007669"/>
    <property type="project" value="TreeGrafter"/>
</dbReference>
<evidence type="ECO:0000313" key="11">
    <source>
        <dbReference type="EMBL" id="KKN83739.1"/>
    </source>
</evidence>
<dbReference type="InterPro" id="IPR036410">
    <property type="entry name" value="HSP_DnaJ_Cys-rich_dom_sf"/>
</dbReference>
<dbReference type="CDD" id="cd10719">
    <property type="entry name" value="DnaJ_zf"/>
    <property type="match status" value="1"/>
</dbReference>
<keyword evidence="4" id="KW-0677">Repeat</keyword>
<dbReference type="InterPro" id="IPR012724">
    <property type="entry name" value="DnaJ"/>
</dbReference>
<dbReference type="SMART" id="SM00271">
    <property type="entry name" value="DnaJ"/>
    <property type="match status" value="1"/>
</dbReference>
<dbReference type="CDD" id="cd06257">
    <property type="entry name" value="DnaJ"/>
    <property type="match status" value="1"/>
</dbReference>
<keyword evidence="7" id="KW-0346">Stress response</keyword>
<proteinExistence type="inferred from homology"/>
<dbReference type="Pfam" id="PF00684">
    <property type="entry name" value="DnaJ_CXXCXGXG"/>
    <property type="match status" value="1"/>
</dbReference>
<dbReference type="InterPro" id="IPR002939">
    <property type="entry name" value="DnaJ_C"/>
</dbReference>
<dbReference type="GO" id="GO:0031072">
    <property type="term" value="F:heat shock protein binding"/>
    <property type="evidence" value="ECO:0007669"/>
    <property type="project" value="InterPro"/>
</dbReference>
<dbReference type="PROSITE" id="PS50076">
    <property type="entry name" value="DNAJ_2"/>
    <property type="match status" value="1"/>
</dbReference>
<organism evidence="11">
    <name type="scientific">marine sediment metagenome</name>
    <dbReference type="NCBI Taxonomy" id="412755"/>
    <lineage>
        <taxon>unclassified sequences</taxon>
        <taxon>metagenomes</taxon>
        <taxon>ecological metagenomes</taxon>
    </lineage>
</organism>
<dbReference type="InterPro" id="IPR008971">
    <property type="entry name" value="HSP40/DnaJ_pept-bd"/>
</dbReference>
<keyword evidence="6" id="KW-0862">Zinc</keyword>
<reference evidence="11" key="1">
    <citation type="journal article" date="2015" name="Nature">
        <title>Complex archaea that bridge the gap between prokaryotes and eukaryotes.</title>
        <authorList>
            <person name="Spang A."/>
            <person name="Saw J.H."/>
            <person name="Jorgensen S.L."/>
            <person name="Zaremba-Niedzwiedzka K."/>
            <person name="Martijn J."/>
            <person name="Lind A.E."/>
            <person name="van Eijk R."/>
            <person name="Schleper C."/>
            <person name="Guy L."/>
            <person name="Ettema T.J."/>
        </authorList>
    </citation>
    <scope>NUCLEOTIDE SEQUENCE</scope>
</reference>
<dbReference type="GO" id="GO:0008270">
    <property type="term" value="F:zinc ion binding"/>
    <property type="evidence" value="ECO:0007669"/>
    <property type="project" value="UniProtKB-KW"/>
</dbReference>
<dbReference type="NCBIfam" id="NF008035">
    <property type="entry name" value="PRK10767.1"/>
    <property type="match status" value="1"/>
</dbReference>
<evidence type="ECO:0000256" key="4">
    <source>
        <dbReference type="ARBA" id="ARBA00022737"/>
    </source>
</evidence>
<dbReference type="EMBL" id="LAZR01000180">
    <property type="protein sequence ID" value="KKN83739.1"/>
    <property type="molecule type" value="Genomic_DNA"/>
</dbReference>
<evidence type="ECO:0000256" key="2">
    <source>
        <dbReference type="ARBA" id="ARBA00022705"/>
    </source>
</evidence>
<dbReference type="SUPFAM" id="SSF46565">
    <property type="entry name" value="Chaperone J-domain"/>
    <property type="match status" value="1"/>
</dbReference>
<feature type="domain" description="CR-type" evidence="10">
    <location>
        <begin position="133"/>
        <end position="215"/>
    </location>
</feature>
<evidence type="ECO:0000256" key="8">
    <source>
        <dbReference type="ARBA" id="ARBA00023186"/>
    </source>
</evidence>
<dbReference type="InterPro" id="IPR036869">
    <property type="entry name" value="J_dom_sf"/>
</dbReference>
<evidence type="ECO:0000256" key="7">
    <source>
        <dbReference type="ARBA" id="ARBA00023016"/>
    </source>
</evidence>
<keyword evidence="8" id="KW-0143">Chaperone</keyword>
<name>A0A0F9TWM4_9ZZZZ</name>
<dbReference type="InterPro" id="IPR001305">
    <property type="entry name" value="HSP_DnaJ_Cys-rich_dom"/>
</dbReference>
<dbReference type="CDD" id="cd10747">
    <property type="entry name" value="DnaJ_C"/>
    <property type="match status" value="1"/>
</dbReference>
<evidence type="ECO:0000256" key="3">
    <source>
        <dbReference type="ARBA" id="ARBA00022723"/>
    </source>
</evidence>
<accession>A0A0F9TWM4</accession>
<feature type="domain" description="J" evidence="9">
    <location>
        <begin position="6"/>
        <end position="72"/>
    </location>
</feature>
<keyword evidence="3" id="KW-0479">Metal-binding</keyword>
<dbReference type="InterPro" id="IPR018253">
    <property type="entry name" value="DnaJ_domain_CS"/>
</dbReference>
<dbReference type="AlphaFoldDB" id="A0A0F9TWM4"/>
<dbReference type="PROSITE" id="PS51188">
    <property type="entry name" value="ZF_CR"/>
    <property type="match status" value="1"/>
</dbReference>
<evidence type="ECO:0000256" key="6">
    <source>
        <dbReference type="ARBA" id="ARBA00022833"/>
    </source>
</evidence>
<dbReference type="GO" id="GO:0051082">
    <property type="term" value="F:unfolded protein binding"/>
    <property type="evidence" value="ECO:0007669"/>
    <property type="project" value="InterPro"/>
</dbReference>
<dbReference type="FunFam" id="2.60.260.20:FF:000005">
    <property type="entry name" value="Chaperone protein dnaJ 1, mitochondrial"/>
    <property type="match status" value="1"/>
</dbReference>
<keyword evidence="2" id="KW-0235">DNA replication</keyword>
<evidence type="ECO:0000259" key="9">
    <source>
        <dbReference type="PROSITE" id="PS50076"/>
    </source>
</evidence>
<dbReference type="PROSITE" id="PS00636">
    <property type="entry name" value="DNAJ_1"/>
    <property type="match status" value="1"/>
</dbReference>
<dbReference type="GO" id="GO:0005524">
    <property type="term" value="F:ATP binding"/>
    <property type="evidence" value="ECO:0007669"/>
    <property type="project" value="InterPro"/>
</dbReference>
<evidence type="ECO:0008006" key="12">
    <source>
        <dbReference type="Google" id="ProtNLM"/>
    </source>
</evidence>
<gene>
    <name evidence="11" type="ORF">LCGC14_0295640</name>
</gene>
<dbReference type="HAMAP" id="MF_01152">
    <property type="entry name" value="DnaJ"/>
    <property type="match status" value="1"/>
</dbReference>
<dbReference type="SUPFAM" id="SSF57938">
    <property type="entry name" value="DnaJ/Hsp40 cysteine-rich domain"/>
    <property type="match status" value="1"/>
</dbReference>
<dbReference type="FunFam" id="2.10.230.10:FF:000002">
    <property type="entry name" value="Molecular chaperone DnaJ"/>
    <property type="match status" value="1"/>
</dbReference>
<dbReference type="PANTHER" id="PTHR43096">
    <property type="entry name" value="DNAJ HOMOLOG 1, MITOCHONDRIAL-RELATED"/>
    <property type="match status" value="1"/>
</dbReference>
<keyword evidence="5" id="KW-0863">Zinc-finger</keyword>
<keyword evidence="1" id="KW-0963">Cytoplasm</keyword>
<dbReference type="GO" id="GO:0006260">
    <property type="term" value="P:DNA replication"/>
    <property type="evidence" value="ECO:0007669"/>
    <property type="project" value="UniProtKB-KW"/>
</dbReference>
<sequence length="377" mass="41564">MATKRDYYDVLGVDRSAGGDNVKRAYRKLALKYHPDNYQGDKTEGEQLFKEVSEAYEVLSDSVKRQRYDQFGHEGLRGMGMHDFSRMGFGDIFSMFEDIFSGMGGFTAGQTRSQRGYDLETQIDLTLEQIATGADSTLEFERIDLCDACSGSGAEPGTEVARCETCGGYGQVQQQMQSFFGVSVRLQQCPRCHGAGRIITDPCTACKGSSRMKKKRVLTVHVPPGVRDGQMVRIRGEGEPNPGNTARGDLHVYVHVADHPFLTRRNDDLICQVPITFSQAALGGSVEVPTLAGAEPVDIPAGTQNGDMITLKGRGLPSQRTGRKGHQHVLVFIEVPTKLTGKQKELLTEFAETEDVNITPRRQSFLDKLKKTLGMKD</sequence>
<dbReference type="SUPFAM" id="SSF49493">
    <property type="entry name" value="HSP40/DnaJ peptide-binding domain"/>
    <property type="match status" value="2"/>
</dbReference>
<comment type="caution">
    <text evidence="11">The sequence shown here is derived from an EMBL/GenBank/DDBJ whole genome shotgun (WGS) entry which is preliminary data.</text>
</comment>